<feature type="compositionally biased region" description="Low complexity" evidence="1">
    <location>
        <begin position="394"/>
        <end position="407"/>
    </location>
</feature>
<feature type="region of interest" description="Disordered" evidence="1">
    <location>
        <begin position="291"/>
        <end position="310"/>
    </location>
</feature>
<feature type="compositionally biased region" description="Low complexity" evidence="1">
    <location>
        <begin position="375"/>
        <end position="387"/>
    </location>
</feature>
<name>A0A813H646_POLGL</name>
<feature type="compositionally biased region" description="Low complexity" evidence="1">
    <location>
        <begin position="606"/>
        <end position="615"/>
    </location>
</feature>
<feature type="region of interest" description="Disordered" evidence="1">
    <location>
        <begin position="336"/>
        <end position="497"/>
    </location>
</feature>
<dbReference type="SUPFAM" id="SSF52047">
    <property type="entry name" value="RNI-like"/>
    <property type="match status" value="1"/>
</dbReference>
<comment type="caution">
    <text evidence="2">The sequence shown here is derived from an EMBL/GenBank/DDBJ whole genome shotgun (WGS) entry which is preliminary data.</text>
</comment>
<evidence type="ECO:0000313" key="3">
    <source>
        <dbReference type="Proteomes" id="UP000654075"/>
    </source>
</evidence>
<evidence type="ECO:0000256" key="1">
    <source>
        <dbReference type="SAM" id="MobiDB-lite"/>
    </source>
</evidence>
<dbReference type="InterPro" id="IPR032675">
    <property type="entry name" value="LRR_dom_sf"/>
</dbReference>
<dbReference type="Proteomes" id="UP000654075">
    <property type="component" value="Unassembled WGS sequence"/>
</dbReference>
<keyword evidence="3" id="KW-1185">Reference proteome</keyword>
<gene>
    <name evidence="2" type="ORF">PGLA1383_LOCUS48969</name>
</gene>
<feature type="region of interest" description="Disordered" evidence="1">
    <location>
        <begin position="245"/>
        <end position="286"/>
    </location>
</feature>
<organism evidence="2 3">
    <name type="scientific">Polarella glacialis</name>
    <name type="common">Dinoflagellate</name>
    <dbReference type="NCBI Taxonomy" id="89957"/>
    <lineage>
        <taxon>Eukaryota</taxon>
        <taxon>Sar</taxon>
        <taxon>Alveolata</taxon>
        <taxon>Dinophyceae</taxon>
        <taxon>Suessiales</taxon>
        <taxon>Suessiaceae</taxon>
        <taxon>Polarella</taxon>
    </lineage>
</organism>
<feature type="compositionally biased region" description="Basic residues" evidence="1">
    <location>
        <begin position="639"/>
        <end position="653"/>
    </location>
</feature>
<feature type="compositionally biased region" description="Basic residues" evidence="1">
    <location>
        <begin position="685"/>
        <end position="694"/>
    </location>
</feature>
<accession>A0A813H646</accession>
<feature type="compositionally biased region" description="Basic and acidic residues" evidence="1">
    <location>
        <begin position="462"/>
        <end position="497"/>
    </location>
</feature>
<dbReference type="AlphaFoldDB" id="A0A813H646"/>
<dbReference type="EMBL" id="CAJNNV010030607">
    <property type="protein sequence ID" value="CAE8633055.1"/>
    <property type="molecule type" value="Genomic_DNA"/>
</dbReference>
<reference evidence="2" key="1">
    <citation type="submission" date="2021-02" db="EMBL/GenBank/DDBJ databases">
        <authorList>
            <person name="Dougan E. K."/>
            <person name="Rhodes N."/>
            <person name="Thang M."/>
            <person name="Chan C."/>
        </authorList>
    </citation>
    <scope>NUCLEOTIDE SEQUENCE</scope>
</reference>
<dbReference type="Gene3D" id="3.80.10.10">
    <property type="entry name" value="Ribonuclease Inhibitor"/>
    <property type="match status" value="1"/>
</dbReference>
<proteinExistence type="predicted"/>
<protein>
    <submittedName>
        <fullName evidence="2">Uncharacterized protein</fullName>
    </submittedName>
</protein>
<feature type="region of interest" description="Disordered" evidence="1">
    <location>
        <begin position="540"/>
        <end position="704"/>
    </location>
</feature>
<evidence type="ECO:0000313" key="2">
    <source>
        <dbReference type="EMBL" id="CAE8633055.1"/>
    </source>
</evidence>
<feature type="compositionally biased region" description="Basic and acidic residues" evidence="1">
    <location>
        <begin position="673"/>
        <end position="684"/>
    </location>
</feature>
<sequence>MTDAHAKKPKTLQASQGDHDYSGHLVIRLHNIYREEEFNFLEVWEAAVKRAVEAAGHELQPPIGPCVLCLDGLRLTDECIAEMVRWLLQWGAFPVKIFLHQNSITSRGVSSLTQLLNRIDDLGHPLKELHLSHNQINDHGVRMLFSAAIAFGPRSPPLWCRLEQNLVEDASQICASMPGVCFLPEGCKPRRCSCQADSYAACSVQSPHFLDQAAGSRANSVPPAAAANSKAAAWHVLGPHVPLARVPPAVPSSSDQSEEASRSITRKRPQQPSQPPPGYVVQSKSQPVMRMPPELAVTPPPSKASPMTSPEMMKIFSPSASSAACDQAMESERLNPLALLTAKLGGTPVPKPAPKQQPKQPREPTEPPPAWLAEQQQQSQKNNNKNDNLPDTPPWRAAADAAPVPGAQSGPSPPWRSNAAKKQGMSKAARKELKKSASSSSGSWEHQPKVLQPMASENSDDEPLRLKLKQESGTSEDERNLKDEDKELTGVKTEEDHSVMASKNIAWESRWQEADDDLEAPGRFLFLLRTPVLDEQLIYDPVEGCMRRKDGDGSRSPSSVRDRTPSSEGGQGGRTSRDAFVRSRSRGRSRSRSRSAGSDLPKHRSASSSSRGSRSVHTPTRAVELYGMANGTPSAARARGVHKATGGKKRKKREVCDEPWRKRLWGGGATARSAREETKDEAKPRPKIQPKARPKPAISRQSEAASSTDRIFWERVVDVSELRYCQRTIKKLFRDGRSLHTLVTQLKSGEVDPMTADFLKLTVMERPERGGGSSFFSKDNRRLWCLKELQRIRDGSPVPVRVKFVSWAVQQDHWVLQEELRRFSANNDTQNGGYDVILRG</sequence>
<feature type="compositionally biased region" description="Basic residues" evidence="1">
    <location>
        <begin position="583"/>
        <end position="593"/>
    </location>
</feature>